<comment type="caution">
    <text evidence="2">The sequence shown here is derived from an EMBL/GenBank/DDBJ whole genome shotgun (WGS) entry which is preliminary data.</text>
</comment>
<keyword evidence="3" id="KW-1185">Reference proteome</keyword>
<dbReference type="Proteomes" id="UP001218188">
    <property type="component" value="Unassembled WGS sequence"/>
</dbReference>
<accession>A0AAD6X681</accession>
<evidence type="ECO:0000313" key="3">
    <source>
        <dbReference type="Proteomes" id="UP001218188"/>
    </source>
</evidence>
<dbReference type="EMBL" id="JARJCM010000021">
    <property type="protein sequence ID" value="KAJ7040523.1"/>
    <property type="molecule type" value="Genomic_DNA"/>
</dbReference>
<proteinExistence type="predicted"/>
<gene>
    <name evidence="2" type="ORF">C8F04DRAFT_1253825</name>
</gene>
<feature type="region of interest" description="Disordered" evidence="1">
    <location>
        <begin position="153"/>
        <end position="230"/>
    </location>
</feature>
<evidence type="ECO:0000256" key="1">
    <source>
        <dbReference type="SAM" id="MobiDB-lite"/>
    </source>
</evidence>
<feature type="compositionally biased region" description="Polar residues" evidence="1">
    <location>
        <begin position="203"/>
        <end position="213"/>
    </location>
</feature>
<reference evidence="2" key="1">
    <citation type="submission" date="2023-03" db="EMBL/GenBank/DDBJ databases">
        <title>Massive genome expansion in bonnet fungi (Mycena s.s.) driven by repeated elements and novel gene families across ecological guilds.</title>
        <authorList>
            <consortium name="Lawrence Berkeley National Laboratory"/>
            <person name="Harder C.B."/>
            <person name="Miyauchi S."/>
            <person name="Viragh M."/>
            <person name="Kuo A."/>
            <person name="Thoen E."/>
            <person name="Andreopoulos B."/>
            <person name="Lu D."/>
            <person name="Skrede I."/>
            <person name="Drula E."/>
            <person name="Henrissat B."/>
            <person name="Morin E."/>
            <person name="Kohler A."/>
            <person name="Barry K."/>
            <person name="LaButti K."/>
            <person name="Morin E."/>
            <person name="Salamov A."/>
            <person name="Lipzen A."/>
            <person name="Mereny Z."/>
            <person name="Hegedus B."/>
            <person name="Baldrian P."/>
            <person name="Stursova M."/>
            <person name="Weitz H."/>
            <person name="Taylor A."/>
            <person name="Grigoriev I.V."/>
            <person name="Nagy L.G."/>
            <person name="Martin F."/>
            <person name="Kauserud H."/>
        </authorList>
    </citation>
    <scope>NUCLEOTIDE SEQUENCE</scope>
    <source>
        <strain evidence="2">CBHHK200</strain>
    </source>
</reference>
<sequence>MAKRKATTSTPMAPPSSSTISIVDASSPEAPWAFFWPSQCFSDIIFFFDKENIKNSTSDNVLPILNTMRPLMARFYQQYTDWSLEVSAYLAAVSVASRKLIRKHLGKQFYDEYSELYWDYPDELEGNLQNAKIPFPDADFVLPRVAIKSKAPLSLSRNDDDSDDDEDDGDGDDDSHVEADADEAPPSKTPRLSTTKGRAASVESITSSAPAKQTHSKGKAVASHRGQRPGHMTFMCLKRTSAAHPSHMDVNKYVTS</sequence>
<name>A0AAD6X681_9AGAR</name>
<organism evidence="2 3">
    <name type="scientific">Mycena alexandri</name>
    <dbReference type="NCBI Taxonomy" id="1745969"/>
    <lineage>
        <taxon>Eukaryota</taxon>
        <taxon>Fungi</taxon>
        <taxon>Dikarya</taxon>
        <taxon>Basidiomycota</taxon>
        <taxon>Agaricomycotina</taxon>
        <taxon>Agaricomycetes</taxon>
        <taxon>Agaricomycetidae</taxon>
        <taxon>Agaricales</taxon>
        <taxon>Marasmiineae</taxon>
        <taxon>Mycenaceae</taxon>
        <taxon>Mycena</taxon>
    </lineage>
</organism>
<protein>
    <submittedName>
        <fullName evidence="2">Uncharacterized protein</fullName>
    </submittedName>
</protein>
<feature type="compositionally biased region" description="Acidic residues" evidence="1">
    <location>
        <begin position="160"/>
        <end position="173"/>
    </location>
</feature>
<dbReference type="AlphaFoldDB" id="A0AAD6X681"/>
<evidence type="ECO:0000313" key="2">
    <source>
        <dbReference type="EMBL" id="KAJ7040523.1"/>
    </source>
</evidence>